<accession>A0A1Y6C4U1</accession>
<dbReference type="AlphaFoldDB" id="A0A1Y6C4U1"/>
<dbReference type="RefSeq" id="WP_085124139.1">
    <property type="nucleotide sequence ID" value="NZ_FWZX01000016.1"/>
</dbReference>
<protein>
    <submittedName>
        <fullName evidence="1">Uncharacterized protein</fullName>
    </submittedName>
</protein>
<dbReference type="Proteomes" id="UP000192917">
    <property type="component" value="Unassembled WGS sequence"/>
</dbReference>
<keyword evidence="2" id="KW-1185">Reference proteome</keyword>
<evidence type="ECO:0000313" key="1">
    <source>
        <dbReference type="EMBL" id="SMF45743.1"/>
    </source>
</evidence>
<gene>
    <name evidence="1" type="ORF">SAMN05428998_11636</name>
</gene>
<name>A0A1Y6C4U1_9PROT</name>
<reference evidence="1 2" key="1">
    <citation type="submission" date="2017-04" db="EMBL/GenBank/DDBJ databases">
        <authorList>
            <person name="Afonso C.L."/>
            <person name="Miller P.J."/>
            <person name="Scott M.A."/>
            <person name="Spackman E."/>
            <person name="Goraichik I."/>
            <person name="Dimitrov K.M."/>
            <person name="Suarez D.L."/>
            <person name="Swayne D.E."/>
        </authorList>
    </citation>
    <scope>NUCLEOTIDE SEQUENCE [LARGE SCALE GENOMIC DNA]</scope>
    <source>
        <strain evidence="1 2">USBA 355</strain>
    </source>
</reference>
<dbReference type="EMBL" id="FWZX01000016">
    <property type="protein sequence ID" value="SMF45743.1"/>
    <property type="molecule type" value="Genomic_DNA"/>
</dbReference>
<organism evidence="1 2">
    <name type="scientific">Tistlia consotensis USBA 355</name>
    <dbReference type="NCBI Taxonomy" id="560819"/>
    <lineage>
        <taxon>Bacteria</taxon>
        <taxon>Pseudomonadati</taxon>
        <taxon>Pseudomonadota</taxon>
        <taxon>Alphaproteobacteria</taxon>
        <taxon>Rhodospirillales</taxon>
        <taxon>Rhodovibrionaceae</taxon>
        <taxon>Tistlia</taxon>
    </lineage>
</organism>
<dbReference type="STRING" id="560819.SAMN05428998_11636"/>
<sequence>MVGTTQFFTDVQSADVLVQGVKAGIAVSLGTAQIFYTARQELAGLDGTRFASFDELVRKVADRWRLRS</sequence>
<proteinExistence type="predicted"/>
<evidence type="ECO:0000313" key="2">
    <source>
        <dbReference type="Proteomes" id="UP000192917"/>
    </source>
</evidence>